<evidence type="ECO:0000313" key="2">
    <source>
        <dbReference type="EMBL" id="KFE66736.1"/>
    </source>
</evidence>
<evidence type="ECO:0000313" key="3">
    <source>
        <dbReference type="Proteomes" id="UP000028725"/>
    </source>
</evidence>
<name>A0A085WGC3_9BACT</name>
<dbReference type="AlphaFoldDB" id="A0A085WGC3"/>
<dbReference type="EMBL" id="JMCB01000009">
    <property type="protein sequence ID" value="KFE66736.1"/>
    <property type="molecule type" value="Genomic_DNA"/>
</dbReference>
<organism evidence="2 3">
    <name type="scientific">Hyalangium minutum</name>
    <dbReference type="NCBI Taxonomy" id="394096"/>
    <lineage>
        <taxon>Bacteria</taxon>
        <taxon>Pseudomonadati</taxon>
        <taxon>Myxococcota</taxon>
        <taxon>Myxococcia</taxon>
        <taxon>Myxococcales</taxon>
        <taxon>Cystobacterineae</taxon>
        <taxon>Archangiaceae</taxon>
        <taxon>Hyalangium</taxon>
    </lineage>
</organism>
<keyword evidence="3" id="KW-1185">Reference proteome</keyword>
<evidence type="ECO:0000256" key="1">
    <source>
        <dbReference type="SAM" id="MobiDB-lite"/>
    </source>
</evidence>
<dbReference type="STRING" id="394096.DB31_8950"/>
<dbReference type="Proteomes" id="UP000028725">
    <property type="component" value="Unassembled WGS sequence"/>
</dbReference>
<sequence>MDSPARHCGSLVFAAHVRHSTDSEFWSARSVIRQLSFFKKNVFYRFSSAPLLGKSVRLYSSPCRLGVRSLSEEPERSARPSSPGCAPRGFAPCAPRMT</sequence>
<feature type="region of interest" description="Disordered" evidence="1">
    <location>
        <begin position="71"/>
        <end position="98"/>
    </location>
</feature>
<proteinExistence type="predicted"/>
<protein>
    <submittedName>
        <fullName evidence="2">Uncharacterized protein</fullName>
    </submittedName>
</protein>
<comment type="caution">
    <text evidence="2">The sequence shown here is derived from an EMBL/GenBank/DDBJ whole genome shotgun (WGS) entry which is preliminary data.</text>
</comment>
<accession>A0A085WGC3</accession>
<reference evidence="2 3" key="1">
    <citation type="submission" date="2014-04" db="EMBL/GenBank/DDBJ databases">
        <title>Genome assembly of Hyalangium minutum DSM 14724.</title>
        <authorList>
            <person name="Sharma G."/>
            <person name="Subramanian S."/>
        </authorList>
    </citation>
    <scope>NUCLEOTIDE SEQUENCE [LARGE SCALE GENOMIC DNA]</scope>
    <source>
        <strain evidence="2 3">DSM 14724</strain>
    </source>
</reference>
<gene>
    <name evidence="2" type="ORF">DB31_8950</name>
</gene>